<dbReference type="Gene3D" id="3.90.25.10">
    <property type="entry name" value="UDP-galactose 4-epimerase, domain 1"/>
    <property type="match status" value="1"/>
</dbReference>
<dbReference type="Gene3D" id="3.40.50.720">
    <property type="entry name" value="NAD(P)-binding Rossmann-like Domain"/>
    <property type="match status" value="2"/>
</dbReference>
<dbReference type="EMBL" id="CADCUI010000005">
    <property type="protein sequence ID" value="CAA9328491.1"/>
    <property type="molecule type" value="Genomic_DNA"/>
</dbReference>
<evidence type="ECO:0000313" key="3">
    <source>
        <dbReference type="EMBL" id="CAA9328491.1"/>
    </source>
</evidence>
<dbReference type="Pfam" id="PF01370">
    <property type="entry name" value="Epimerase"/>
    <property type="match status" value="2"/>
</dbReference>
<gene>
    <name evidence="3" type="ORF">AVDCRST_MAG34-114</name>
</gene>
<dbReference type="SUPFAM" id="SSF51735">
    <property type="entry name" value="NAD(P)-binding Rossmann-fold domains"/>
    <property type="match status" value="1"/>
</dbReference>
<sequence length="308" mass="33048">MRAVVVGGAGFLGGAIAEELLRRGDSVVVFDELVSTERCAAVFGPGAVEIAAADMLDAAALSDAFSGADEVYHLAGILGTSELEERVQDAIISNIAGAVGVFEAAIECRVPRVFFPAKPNVWRNTYTITKYAAEQFAQMYAATGQVAIPTLRYFNGYGPRQCLGPVRKLVPTFVAQALSGLPLTVYGDGQQTVDMIYSRDLARHTVDFTRSGYIGEPVDLGRGVEMSVLDVASAVNRVVGSDAGIVHLPMRRGETPSTHLVADNRPLERLLGPLHFTDFTTSLEETVVWYARLPRDDIRGAVEALEAA</sequence>
<protein>
    <submittedName>
        <fullName evidence="3">dTDP-glucose 4,6-dehydratase</fullName>
        <ecNumber evidence="3">4.2.1.46</ecNumber>
    </submittedName>
</protein>
<reference evidence="3" key="1">
    <citation type="submission" date="2020-02" db="EMBL/GenBank/DDBJ databases">
        <authorList>
            <person name="Meier V. D."/>
        </authorList>
    </citation>
    <scope>NUCLEOTIDE SEQUENCE</scope>
    <source>
        <strain evidence="3">AVDCRST_MAG34</strain>
    </source>
</reference>
<feature type="domain" description="NAD-dependent epimerase/dehydratase" evidence="2">
    <location>
        <begin position="4"/>
        <end position="115"/>
    </location>
</feature>
<dbReference type="EC" id="4.2.1.46" evidence="3"/>
<dbReference type="GO" id="GO:0008460">
    <property type="term" value="F:dTDP-glucose 4,6-dehydratase activity"/>
    <property type="evidence" value="ECO:0007669"/>
    <property type="project" value="UniProtKB-EC"/>
</dbReference>
<evidence type="ECO:0000259" key="2">
    <source>
        <dbReference type="Pfam" id="PF01370"/>
    </source>
</evidence>
<comment type="similarity">
    <text evidence="1">Belongs to the NAD(P)-dependent epimerase/dehydratase family.</text>
</comment>
<feature type="domain" description="NAD-dependent epimerase/dehydratase" evidence="2">
    <location>
        <begin position="123"/>
        <end position="206"/>
    </location>
</feature>
<accession>A0A6J4LB04</accession>
<dbReference type="InterPro" id="IPR001509">
    <property type="entry name" value="Epimerase_deHydtase"/>
</dbReference>
<organism evidence="3">
    <name type="scientific">uncultured Nocardioidaceae bacterium</name>
    <dbReference type="NCBI Taxonomy" id="253824"/>
    <lineage>
        <taxon>Bacteria</taxon>
        <taxon>Bacillati</taxon>
        <taxon>Actinomycetota</taxon>
        <taxon>Actinomycetes</taxon>
        <taxon>Propionibacteriales</taxon>
        <taxon>Nocardioidaceae</taxon>
        <taxon>environmental samples</taxon>
    </lineage>
</organism>
<dbReference type="AlphaFoldDB" id="A0A6J4LB04"/>
<dbReference type="PANTHER" id="PTHR43000">
    <property type="entry name" value="DTDP-D-GLUCOSE 4,6-DEHYDRATASE-RELATED"/>
    <property type="match status" value="1"/>
</dbReference>
<proteinExistence type="inferred from homology"/>
<evidence type="ECO:0000256" key="1">
    <source>
        <dbReference type="ARBA" id="ARBA00007637"/>
    </source>
</evidence>
<keyword evidence="3" id="KW-0456">Lyase</keyword>
<name>A0A6J4LB04_9ACTN</name>
<dbReference type="InterPro" id="IPR036291">
    <property type="entry name" value="NAD(P)-bd_dom_sf"/>
</dbReference>